<dbReference type="InterPro" id="IPR050765">
    <property type="entry name" value="Riboflavin_Biosynth_HTPR"/>
</dbReference>
<protein>
    <submittedName>
        <fullName evidence="2">Deaminase reductase</fullName>
    </submittedName>
</protein>
<gene>
    <name evidence="2" type="ORF">KTC_18430</name>
</gene>
<dbReference type="PANTHER" id="PTHR38011:SF12">
    <property type="entry name" value="BIFUNCTIONAL DEAMINASE-REDUCTASE DOMAIN PROTEIN"/>
    <property type="match status" value="1"/>
</dbReference>
<organism evidence="2">
    <name type="scientific">Thermosporothrix sp. COM3</name>
    <dbReference type="NCBI Taxonomy" id="2490863"/>
    <lineage>
        <taxon>Bacteria</taxon>
        <taxon>Bacillati</taxon>
        <taxon>Chloroflexota</taxon>
        <taxon>Ktedonobacteria</taxon>
        <taxon>Ktedonobacterales</taxon>
        <taxon>Thermosporotrichaceae</taxon>
        <taxon>Thermosporothrix</taxon>
    </lineage>
</organism>
<proteinExistence type="predicted"/>
<accession>A0A455SJJ6</accession>
<evidence type="ECO:0000313" key="2">
    <source>
        <dbReference type="EMBL" id="BBH87092.1"/>
    </source>
</evidence>
<dbReference type="InterPro" id="IPR002734">
    <property type="entry name" value="RibDG_C"/>
</dbReference>
<dbReference type="AlphaFoldDB" id="A0A455SJJ6"/>
<dbReference type="GO" id="GO:0008703">
    <property type="term" value="F:5-amino-6-(5-phosphoribosylamino)uracil reductase activity"/>
    <property type="evidence" value="ECO:0007669"/>
    <property type="project" value="InterPro"/>
</dbReference>
<dbReference type="PANTHER" id="PTHR38011">
    <property type="entry name" value="DIHYDROFOLATE REDUCTASE FAMILY PROTEIN (AFU_ORTHOLOGUE AFUA_8G06820)"/>
    <property type="match status" value="1"/>
</dbReference>
<name>A0A455SJJ6_9CHLR</name>
<dbReference type="InterPro" id="IPR024072">
    <property type="entry name" value="DHFR-like_dom_sf"/>
</dbReference>
<dbReference type="SUPFAM" id="SSF53597">
    <property type="entry name" value="Dihydrofolate reductase-like"/>
    <property type="match status" value="1"/>
</dbReference>
<sequence>MNTVTCSIAMSLDGFVAGPNQSLEKPFGDIPENLLHRWMFDEPEKHQAELDALLDAGAFIMGSNMFGPKEQRESADWQGWWGENPPYHAPVFVLSQKRRDPIVMEGGTTFIFITDGIEAALAAAKEVAGERPIAIAGGAQTINQYLSAGLLDELWLHIVPVTIGAGARLFEGIPNLELEPVAISGNSLVTHIRYRVVKKSMTTP</sequence>
<dbReference type="EMBL" id="AP019376">
    <property type="protein sequence ID" value="BBH87092.1"/>
    <property type="molecule type" value="Genomic_DNA"/>
</dbReference>
<feature type="domain" description="Bacterial bifunctional deaminase-reductase C-terminal" evidence="1">
    <location>
        <begin position="3"/>
        <end position="179"/>
    </location>
</feature>
<dbReference type="GO" id="GO:0009231">
    <property type="term" value="P:riboflavin biosynthetic process"/>
    <property type="evidence" value="ECO:0007669"/>
    <property type="project" value="InterPro"/>
</dbReference>
<evidence type="ECO:0000259" key="1">
    <source>
        <dbReference type="Pfam" id="PF01872"/>
    </source>
</evidence>
<dbReference type="Gene3D" id="3.40.430.10">
    <property type="entry name" value="Dihydrofolate Reductase, subunit A"/>
    <property type="match status" value="1"/>
</dbReference>
<reference evidence="2" key="1">
    <citation type="submission" date="2018-12" db="EMBL/GenBank/DDBJ databases">
        <title>Novel natural products biosynthetic potential of the class Ktedonobacteria.</title>
        <authorList>
            <person name="Zheng Y."/>
            <person name="Saitou A."/>
            <person name="Wang C.M."/>
            <person name="Toyoda A."/>
            <person name="Minakuchi Y."/>
            <person name="Sekiguchi Y."/>
            <person name="Ueda K."/>
            <person name="Takano H."/>
            <person name="Sakai Y."/>
            <person name="Yokota A."/>
            <person name="Yabe S."/>
        </authorList>
    </citation>
    <scope>NUCLEOTIDE SEQUENCE</scope>
    <source>
        <strain evidence="2">COM3</strain>
    </source>
</reference>
<dbReference type="Pfam" id="PF01872">
    <property type="entry name" value="RibD_C"/>
    <property type="match status" value="1"/>
</dbReference>